<keyword evidence="3 8" id="KW-1134">Transmembrane beta strand</keyword>
<dbReference type="PROSITE" id="PS52016">
    <property type="entry name" value="TONB_DEPENDENT_REC_3"/>
    <property type="match status" value="1"/>
</dbReference>
<name>A0ABW8YPK0_9SPHN</name>
<protein>
    <submittedName>
        <fullName evidence="13">TonB-dependent receptor</fullName>
    </submittedName>
</protein>
<proteinExistence type="inferred from homology"/>
<feature type="domain" description="TonB-dependent receptor plug" evidence="12">
    <location>
        <begin position="66"/>
        <end position="158"/>
    </location>
</feature>
<feature type="domain" description="TonB-dependent receptor-like beta-barrel" evidence="11">
    <location>
        <begin position="392"/>
        <end position="870"/>
    </location>
</feature>
<keyword evidence="4 8" id="KW-0812">Transmembrane</keyword>
<keyword evidence="14" id="KW-1185">Reference proteome</keyword>
<dbReference type="Pfam" id="PF00593">
    <property type="entry name" value="TonB_dep_Rec_b-barrel"/>
    <property type="match status" value="1"/>
</dbReference>
<dbReference type="InterPro" id="IPR039426">
    <property type="entry name" value="TonB-dep_rcpt-like"/>
</dbReference>
<dbReference type="InterPro" id="IPR010104">
    <property type="entry name" value="TonB_rcpt_bac"/>
</dbReference>
<dbReference type="NCBIfam" id="TIGR01782">
    <property type="entry name" value="TonB-Xanth-Caul"/>
    <property type="match status" value="1"/>
</dbReference>
<comment type="subcellular location">
    <subcellularLocation>
        <location evidence="1 8">Cell outer membrane</location>
        <topology evidence="1 8">Multi-pass membrane protein</topology>
    </subcellularLocation>
</comment>
<keyword evidence="6 8" id="KW-0472">Membrane</keyword>
<dbReference type="Gene3D" id="2.40.170.20">
    <property type="entry name" value="TonB-dependent receptor, beta-barrel domain"/>
    <property type="match status" value="1"/>
</dbReference>
<dbReference type="Gene3D" id="2.170.130.10">
    <property type="entry name" value="TonB-dependent receptor, plug domain"/>
    <property type="match status" value="1"/>
</dbReference>
<dbReference type="EMBL" id="JBELQC010000002">
    <property type="protein sequence ID" value="MFL9841842.1"/>
    <property type="molecule type" value="Genomic_DNA"/>
</dbReference>
<dbReference type="InterPro" id="IPR037066">
    <property type="entry name" value="Plug_dom_sf"/>
</dbReference>
<evidence type="ECO:0000313" key="14">
    <source>
        <dbReference type="Proteomes" id="UP001629244"/>
    </source>
</evidence>
<comment type="similarity">
    <text evidence="8 9">Belongs to the TonB-dependent receptor family.</text>
</comment>
<keyword evidence="5 9" id="KW-0798">TonB box</keyword>
<sequence>MRLRTLIRCSGSAAAIALVAAPAWAQETPAPASEAQEAQEAPATQTEEIVISGYRQSLESQQNIRRNSTQIVDAIVAEDIGKLPDIAVSDTAARIPGVQVERSGGEAGRVLVRGLPDFVTTYNGREIFTAETRSVALQDFPSGAIGAIEVFKTSTANLVEPGLAGLINVRSRRPFDFADFHVAGSAWMTYTYQARDYNPNGNIMVSDRWDIGGGEIGALLGLSYTSMHYRDSTRSNTDFVAGGGPGGTQFPDIQRVTYDEGDRERPSVNGAIQWRPSPGLEFYVEGLYQGFRNKLSSREMEAALWGGSGFSNVVTVPDRPDLLESATVVNPRRVQGYQGGTYNKTDTYQIAAGGSFETGGLKITADIARTDSTFTGSTASVDYAFASPQTIEFDSNADTGDGGAVFSIPGFDASDPANYIYRGFYEEAQRAEGKDWQARIDAVYETEMPWIKAFEAGVRYTDRDAHREYGNRYFDREGDRRPFSAVPLTYELFEPGFRGANPQPGILTWLSPTYDSIRANLAQLREFNQPGLTGAPPADPQQTWDANEKHFAAYGQVRYEIPLGGEASIDGTIGLRYARSDLDLSGTRFVLPSGGGAGVQTPTVVERRFDAWLPNINARIRFTPKIQARLAFTETQTRPNFTDLRASGTLDRPNTNGCLELNPIPAGCYRTGNGGNPFLNPLTSRNYDAALEYYFSRNGFVSVSVFHRDMNGFIEGNTFTGTLPDGTPLRLSSPVNAGKGRIRGFEIQGSTFLDFIGLPQFGLQGNLTNLDARSDFNYDDGLQPDGSPLIRTVNRELLFVSDWSANAAVFYEANGLSARLAYNWRSEFPLTYQRRGDHLYTEEADPVQRLDLSVSYDVVPAVTIFGDWTNILGDPFSSTLTRTNTVNNALPVEGAFTATYPRVVRYEESTLTVGVRFRF</sequence>
<keyword evidence="13" id="KW-0675">Receptor</keyword>
<dbReference type="Pfam" id="PF07715">
    <property type="entry name" value="Plug"/>
    <property type="match status" value="1"/>
</dbReference>
<dbReference type="RefSeq" id="WP_408078929.1">
    <property type="nucleotide sequence ID" value="NZ_JBELQC010000002.1"/>
</dbReference>
<evidence type="ECO:0000256" key="3">
    <source>
        <dbReference type="ARBA" id="ARBA00022452"/>
    </source>
</evidence>
<evidence type="ECO:0000259" key="12">
    <source>
        <dbReference type="Pfam" id="PF07715"/>
    </source>
</evidence>
<keyword evidence="2 8" id="KW-0813">Transport</keyword>
<evidence type="ECO:0000256" key="4">
    <source>
        <dbReference type="ARBA" id="ARBA00022692"/>
    </source>
</evidence>
<organism evidence="13 14">
    <name type="scientific">Sphingomonas plantiphila</name>
    <dbReference type="NCBI Taxonomy" id="3163295"/>
    <lineage>
        <taxon>Bacteria</taxon>
        <taxon>Pseudomonadati</taxon>
        <taxon>Pseudomonadota</taxon>
        <taxon>Alphaproteobacteria</taxon>
        <taxon>Sphingomonadales</taxon>
        <taxon>Sphingomonadaceae</taxon>
        <taxon>Sphingomonas</taxon>
    </lineage>
</organism>
<evidence type="ECO:0000256" key="10">
    <source>
        <dbReference type="SAM" id="SignalP"/>
    </source>
</evidence>
<dbReference type="Proteomes" id="UP001629244">
    <property type="component" value="Unassembled WGS sequence"/>
</dbReference>
<dbReference type="InterPro" id="IPR036942">
    <property type="entry name" value="Beta-barrel_TonB_sf"/>
</dbReference>
<dbReference type="SUPFAM" id="SSF56935">
    <property type="entry name" value="Porins"/>
    <property type="match status" value="1"/>
</dbReference>
<comment type="caution">
    <text evidence="13">The sequence shown here is derived from an EMBL/GenBank/DDBJ whole genome shotgun (WGS) entry which is preliminary data.</text>
</comment>
<gene>
    <name evidence="13" type="ORF">ABS767_12780</name>
</gene>
<evidence type="ECO:0000256" key="1">
    <source>
        <dbReference type="ARBA" id="ARBA00004571"/>
    </source>
</evidence>
<dbReference type="InterPro" id="IPR000531">
    <property type="entry name" value="Beta-barrel_TonB"/>
</dbReference>
<dbReference type="PANTHER" id="PTHR40980:SF3">
    <property type="entry name" value="TONB-DEPENDENT RECEPTOR-LIKE BETA-BARREL DOMAIN-CONTAINING PROTEIN"/>
    <property type="match status" value="1"/>
</dbReference>
<accession>A0ABW8YPK0</accession>
<evidence type="ECO:0000256" key="8">
    <source>
        <dbReference type="PROSITE-ProRule" id="PRU01360"/>
    </source>
</evidence>
<evidence type="ECO:0000256" key="2">
    <source>
        <dbReference type="ARBA" id="ARBA00022448"/>
    </source>
</evidence>
<keyword evidence="10" id="KW-0732">Signal</keyword>
<evidence type="ECO:0000256" key="6">
    <source>
        <dbReference type="ARBA" id="ARBA00023136"/>
    </source>
</evidence>
<feature type="chain" id="PRO_5046874913" evidence="10">
    <location>
        <begin position="26"/>
        <end position="919"/>
    </location>
</feature>
<reference evidence="13 14" key="1">
    <citation type="submission" date="2024-06" db="EMBL/GenBank/DDBJ databases">
        <authorList>
            <person name="Kaempfer P."/>
            <person name="Viver T."/>
        </authorList>
    </citation>
    <scope>NUCLEOTIDE SEQUENCE [LARGE SCALE GENOMIC DNA]</scope>
    <source>
        <strain evidence="13 14">ST-64</strain>
    </source>
</reference>
<keyword evidence="7 8" id="KW-0998">Cell outer membrane</keyword>
<evidence type="ECO:0000256" key="7">
    <source>
        <dbReference type="ARBA" id="ARBA00023237"/>
    </source>
</evidence>
<evidence type="ECO:0000313" key="13">
    <source>
        <dbReference type="EMBL" id="MFL9841842.1"/>
    </source>
</evidence>
<dbReference type="PANTHER" id="PTHR40980">
    <property type="entry name" value="PLUG DOMAIN-CONTAINING PROTEIN"/>
    <property type="match status" value="1"/>
</dbReference>
<evidence type="ECO:0000259" key="11">
    <source>
        <dbReference type="Pfam" id="PF00593"/>
    </source>
</evidence>
<evidence type="ECO:0000256" key="9">
    <source>
        <dbReference type="RuleBase" id="RU003357"/>
    </source>
</evidence>
<feature type="signal peptide" evidence="10">
    <location>
        <begin position="1"/>
        <end position="25"/>
    </location>
</feature>
<dbReference type="InterPro" id="IPR012910">
    <property type="entry name" value="Plug_dom"/>
</dbReference>
<evidence type="ECO:0000256" key="5">
    <source>
        <dbReference type="ARBA" id="ARBA00023077"/>
    </source>
</evidence>